<comment type="caution">
    <text evidence="1">The sequence shown here is derived from an EMBL/GenBank/DDBJ whole genome shotgun (WGS) entry which is preliminary data.</text>
</comment>
<organism evidence="1">
    <name type="scientific">Tanacetum cinerariifolium</name>
    <name type="common">Dalmatian daisy</name>
    <name type="synonym">Chrysanthemum cinerariifolium</name>
    <dbReference type="NCBI Taxonomy" id="118510"/>
    <lineage>
        <taxon>Eukaryota</taxon>
        <taxon>Viridiplantae</taxon>
        <taxon>Streptophyta</taxon>
        <taxon>Embryophyta</taxon>
        <taxon>Tracheophyta</taxon>
        <taxon>Spermatophyta</taxon>
        <taxon>Magnoliopsida</taxon>
        <taxon>eudicotyledons</taxon>
        <taxon>Gunneridae</taxon>
        <taxon>Pentapetalae</taxon>
        <taxon>asterids</taxon>
        <taxon>campanulids</taxon>
        <taxon>Asterales</taxon>
        <taxon>Asteraceae</taxon>
        <taxon>Asteroideae</taxon>
        <taxon>Anthemideae</taxon>
        <taxon>Anthemidinae</taxon>
        <taxon>Tanacetum</taxon>
    </lineage>
</organism>
<dbReference type="AlphaFoldDB" id="A0A6L2J4T5"/>
<dbReference type="EMBL" id="BKCJ010000273">
    <property type="protein sequence ID" value="GEU31650.1"/>
    <property type="molecule type" value="Genomic_DNA"/>
</dbReference>
<sequence length="79" mass="8950">MLHAYIGTGRLVLPAASLSDHVQIHSVTDVMNKEEPVNQNRMSTIFKQRDTLNKTMSAKSYEEKVPTHLMKHADERDSA</sequence>
<name>A0A6L2J4T5_TANCI</name>
<protein>
    <submittedName>
        <fullName evidence="1">Valine--tRNA ligase, mitochondrial 1-like</fullName>
    </submittedName>
</protein>
<reference evidence="1" key="1">
    <citation type="journal article" date="2019" name="Sci. Rep.">
        <title>Draft genome of Tanacetum cinerariifolium, the natural source of mosquito coil.</title>
        <authorList>
            <person name="Yamashiro T."/>
            <person name="Shiraishi A."/>
            <person name="Satake H."/>
            <person name="Nakayama K."/>
        </authorList>
    </citation>
    <scope>NUCLEOTIDE SEQUENCE</scope>
</reference>
<accession>A0A6L2J4T5</accession>
<evidence type="ECO:0000313" key="1">
    <source>
        <dbReference type="EMBL" id="GEU31650.1"/>
    </source>
</evidence>
<dbReference type="GO" id="GO:0016874">
    <property type="term" value="F:ligase activity"/>
    <property type="evidence" value="ECO:0007669"/>
    <property type="project" value="UniProtKB-KW"/>
</dbReference>
<proteinExistence type="predicted"/>
<gene>
    <name evidence="1" type="ORF">Tci_003628</name>
</gene>
<keyword evidence="1" id="KW-0436">Ligase</keyword>